<protein>
    <submittedName>
        <fullName evidence="2">Uncharacterized protein</fullName>
    </submittedName>
</protein>
<evidence type="ECO:0000313" key="3">
    <source>
        <dbReference type="Proteomes" id="UP000604046"/>
    </source>
</evidence>
<comment type="caution">
    <text evidence="2">The sequence shown here is derived from an EMBL/GenBank/DDBJ whole genome shotgun (WGS) entry which is preliminary data.</text>
</comment>
<gene>
    <name evidence="2" type="ORF">SNAT2548_LOCUS27113</name>
</gene>
<sequence length="127" mass="13958">MTEVADPRLPEAQRWQAGSSPWRRQDPEQIRYDQGTGRSEAVMMCIGRWESLSALQLAACSSKTSAGVRIHRRDACLDSDDVCVQSLPSLCFWPAEKIKQVASGVLRKEAKGSKESMAVAQLKPAAP</sequence>
<feature type="region of interest" description="Disordered" evidence="1">
    <location>
        <begin position="1"/>
        <end position="34"/>
    </location>
</feature>
<evidence type="ECO:0000256" key="1">
    <source>
        <dbReference type="SAM" id="MobiDB-lite"/>
    </source>
</evidence>
<proteinExistence type="predicted"/>
<dbReference type="EMBL" id="CAJNDS010002455">
    <property type="protein sequence ID" value="CAE7483006.1"/>
    <property type="molecule type" value="Genomic_DNA"/>
</dbReference>
<dbReference type="AlphaFoldDB" id="A0A812SKK6"/>
<feature type="compositionally biased region" description="Basic and acidic residues" evidence="1">
    <location>
        <begin position="1"/>
        <end position="11"/>
    </location>
</feature>
<name>A0A812SKK6_9DINO</name>
<reference evidence="2" key="1">
    <citation type="submission" date="2021-02" db="EMBL/GenBank/DDBJ databases">
        <authorList>
            <person name="Dougan E. K."/>
            <person name="Rhodes N."/>
            <person name="Thang M."/>
            <person name="Chan C."/>
        </authorList>
    </citation>
    <scope>NUCLEOTIDE SEQUENCE</scope>
</reference>
<evidence type="ECO:0000313" key="2">
    <source>
        <dbReference type="EMBL" id="CAE7483006.1"/>
    </source>
</evidence>
<dbReference type="Proteomes" id="UP000604046">
    <property type="component" value="Unassembled WGS sequence"/>
</dbReference>
<organism evidence="2 3">
    <name type="scientific">Symbiodinium natans</name>
    <dbReference type="NCBI Taxonomy" id="878477"/>
    <lineage>
        <taxon>Eukaryota</taxon>
        <taxon>Sar</taxon>
        <taxon>Alveolata</taxon>
        <taxon>Dinophyceae</taxon>
        <taxon>Suessiales</taxon>
        <taxon>Symbiodiniaceae</taxon>
        <taxon>Symbiodinium</taxon>
    </lineage>
</organism>
<accession>A0A812SKK6</accession>
<keyword evidence="3" id="KW-1185">Reference proteome</keyword>